<name>A0A554S7M9_9ACTN</name>
<dbReference type="RefSeq" id="WP_143913786.1">
    <property type="nucleotide sequence ID" value="NZ_VLNT01000009.1"/>
</dbReference>
<dbReference type="InterPro" id="IPR051465">
    <property type="entry name" value="Cell_Envelope_Struct_Comp"/>
</dbReference>
<evidence type="ECO:0000256" key="3">
    <source>
        <dbReference type="SAM" id="SignalP"/>
    </source>
</evidence>
<dbReference type="SUPFAM" id="SSF49265">
    <property type="entry name" value="Fibronectin type III"/>
    <property type="match status" value="1"/>
</dbReference>
<dbReference type="InterPro" id="IPR036116">
    <property type="entry name" value="FN3_sf"/>
</dbReference>
<evidence type="ECO:0008006" key="8">
    <source>
        <dbReference type="Google" id="ProtNLM"/>
    </source>
</evidence>
<dbReference type="InterPro" id="IPR036691">
    <property type="entry name" value="Endo/exonu/phosph_ase_sf"/>
</dbReference>
<evidence type="ECO:0000313" key="7">
    <source>
        <dbReference type="Proteomes" id="UP000316988"/>
    </source>
</evidence>
<dbReference type="Pfam" id="PF00395">
    <property type="entry name" value="SLH"/>
    <property type="match status" value="3"/>
</dbReference>
<accession>A0A554S7M9</accession>
<protein>
    <recommendedName>
        <fullName evidence="8">Fibronectin type-III domain-containing protein</fullName>
    </recommendedName>
</protein>
<keyword evidence="1" id="KW-0378">Hydrolase</keyword>
<dbReference type="AlphaFoldDB" id="A0A554S7M9"/>
<feature type="signal peptide" evidence="3">
    <location>
        <begin position="1"/>
        <end position="27"/>
    </location>
</feature>
<evidence type="ECO:0000313" key="6">
    <source>
        <dbReference type="EMBL" id="TSD62352.1"/>
    </source>
</evidence>
<dbReference type="Gene3D" id="3.60.10.10">
    <property type="entry name" value="Endonuclease/exonuclease/phosphatase"/>
    <property type="match status" value="1"/>
</dbReference>
<evidence type="ECO:0000256" key="1">
    <source>
        <dbReference type="ARBA" id="ARBA00023295"/>
    </source>
</evidence>
<comment type="caution">
    <text evidence="6">The sequence shown here is derived from an EMBL/GenBank/DDBJ whole genome shotgun (WGS) entry which is preliminary data.</text>
</comment>
<keyword evidence="7" id="KW-1185">Reference proteome</keyword>
<dbReference type="CDD" id="cd00063">
    <property type="entry name" value="FN3"/>
    <property type="match status" value="1"/>
</dbReference>
<evidence type="ECO:0000259" key="5">
    <source>
        <dbReference type="PROSITE" id="PS51272"/>
    </source>
</evidence>
<dbReference type="GO" id="GO:0000272">
    <property type="term" value="P:polysaccharide catabolic process"/>
    <property type="evidence" value="ECO:0007669"/>
    <property type="project" value="UniProtKB-KW"/>
</dbReference>
<dbReference type="PANTHER" id="PTHR43308">
    <property type="entry name" value="OUTER MEMBRANE PROTEIN ALPHA-RELATED"/>
    <property type="match status" value="1"/>
</dbReference>
<dbReference type="SUPFAM" id="SSF56219">
    <property type="entry name" value="DNase I-like"/>
    <property type="match status" value="1"/>
</dbReference>
<keyword evidence="1" id="KW-0326">Glycosidase</keyword>
<evidence type="ECO:0000256" key="2">
    <source>
        <dbReference type="ARBA" id="ARBA00023326"/>
    </source>
</evidence>
<dbReference type="OrthoDB" id="4921630at2"/>
<dbReference type="InterPro" id="IPR001119">
    <property type="entry name" value="SLH_dom"/>
</dbReference>
<dbReference type="EMBL" id="VLNT01000009">
    <property type="protein sequence ID" value="TSD62352.1"/>
    <property type="molecule type" value="Genomic_DNA"/>
</dbReference>
<sequence>MSSSTRLLALVAGAPLIIGLLASPSGAAEDPAPPPTFTDVPADHQFATEISWLAQTGVATGYADGTFRPDGAVERQAMAAFLHRFDSGVDLPVPAYTPFGDVPTSHQFYEDIAWLRDSAVTSGYSDGTFRPRGSVERQAMAAFLYRAAGSPQFDAPARPTFRDVSRSHQFYREIEWLNSTGITTGFHDGTFRARASVERKAMAAFLMRYDRSFHRGSAVDSAASTTNRIEISALSTEGFDVAWAPYEGAAAYRFSWGRTADGGGAESVSLTASTTARHLRQLRPGTTYYVTVEALDTDGAVLATMPAKVVTRPLQPVSVATYNVAAADYAVRAWASRRSALWAAVNSRHPDVIALQEASQNPYGASEPHPTTPDRYYDDVVRGMTDGDHRYRLVNRVPWNCRNPDTPGHQGWNGESWTRCHGAQIVDQGASRDLRIAYNPGTMEVVRSGSHLLTGPETITGQRSDDRYMAWAEFRQIATGKRFLFATAHLSPAQLPRRVEHATKTRDEIERLNVERLPVVIAGDMNTARWDADDAYAKVIAPFGAKGYTELQGSRPASWERLDTGLRTRYVGRVNCNSFNGFSNYVLSSASGSSPKCAHNAFTETYRNGNNIDYIFTKGIAHAPVFENVADIDNTGRWRSTIPSDHNMIRAEILLP</sequence>
<evidence type="ECO:0000259" key="4">
    <source>
        <dbReference type="PROSITE" id="PS50853"/>
    </source>
</evidence>
<dbReference type="Proteomes" id="UP000316988">
    <property type="component" value="Unassembled WGS sequence"/>
</dbReference>
<dbReference type="Pfam" id="PF03372">
    <property type="entry name" value="Exo_endo_phos"/>
    <property type="match status" value="1"/>
</dbReference>
<feature type="domain" description="Fibronectin type-III" evidence="4">
    <location>
        <begin position="225"/>
        <end position="314"/>
    </location>
</feature>
<reference evidence="6 7" key="1">
    <citation type="submission" date="2019-07" db="EMBL/GenBank/DDBJ databases">
        <authorList>
            <person name="Zhao L.H."/>
        </authorList>
    </citation>
    <scope>NUCLEOTIDE SEQUENCE [LARGE SCALE GENOMIC DNA]</scope>
    <source>
        <strain evidence="6 7">Co35</strain>
    </source>
</reference>
<dbReference type="GO" id="GO:0016798">
    <property type="term" value="F:hydrolase activity, acting on glycosyl bonds"/>
    <property type="evidence" value="ECO:0007669"/>
    <property type="project" value="UniProtKB-KW"/>
</dbReference>
<feature type="domain" description="SLH" evidence="5">
    <location>
        <begin position="33"/>
        <end position="94"/>
    </location>
</feature>
<dbReference type="PANTHER" id="PTHR43308:SF5">
    <property type="entry name" value="S-LAYER PROTEIN _ PEPTIDOGLYCAN ENDO-BETA-N-ACETYLGLUCOSAMINIDASE"/>
    <property type="match status" value="1"/>
</dbReference>
<dbReference type="InterPro" id="IPR013783">
    <property type="entry name" value="Ig-like_fold"/>
</dbReference>
<keyword evidence="2" id="KW-0119">Carbohydrate metabolism</keyword>
<feature type="domain" description="SLH" evidence="5">
    <location>
        <begin position="159"/>
        <end position="220"/>
    </location>
</feature>
<dbReference type="InterPro" id="IPR003961">
    <property type="entry name" value="FN3_dom"/>
</dbReference>
<keyword evidence="2" id="KW-0624">Polysaccharide degradation</keyword>
<organism evidence="6 7">
    <name type="scientific">Aeromicrobium piscarium</name>
    <dbReference type="NCBI Taxonomy" id="2590901"/>
    <lineage>
        <taxon>Bacteria</taxon>
        <taxon>Bacillati</taxon>
        <taxon>Actinomycetota</taxon>
        <taxon>Actinomycetes</taxon>
        <taxon>Propionibacteriales</taxon>
        <taxon>Nocardioidaceae</taxon>
        <taxon>Aeromicrobium</taxon>
    </lineage>
</organism>
<dbReference type="Gene3D" id="2.60.40.10">
    <property type="entry name" value="Immunoglobulins"/>
    <property type="match status" value="1"/>
</dbReference>
<proteinExistence type="predicted"/>
<gene>
    <name evidence="6" type="ORF">FNM00_12005</name>
</gene>
<dbReference type="PROSITE" id="PS51272">
    <property type="entry name" value="SLH"/>
    <property type="match status" value="3"/>
</dbReference>
<dbReference type="PROSITE" id="PS50853">
    <property type="entry name" value="FN3"/>
    <property type="match status" value="1"/>
</dbReference>
<keyword evidence="3" id="KW-0732">Signal</keyword>
<feature type="chain" id="PRO_5021733431" description="Fibronectin type-III domain-containing protein" evidence="3">
    <location>
        <begin position="28"/>
        <end position="656"/>
    </location>
</feature>
<feature type="domain" description="SLH" evidence="5">
    <location>
        <begin position="95"/>
        <end position="158"/>
    </location>
</feature>
<dbReference type="InterPro" id="IPR005135">
    <property type="entry name" value="Endo/exonuclease/phosphatase"/>
</dbReference>